<reference evidence="1 2" key="1">
    <citation type="submission" date="2015-01" db="EMBL/GenBank/DDBJ databases">
        <title>The Genome Sequence of Fonsecaea multimorphosa CBS 102226.</title>
        <authorList>
            <consortium name="The Broad Institute Genomics Platform"/>
            <person name="Cuomo C."/>
            <person name="de Hoog S."/>
            <person name="Gorbushina A."/>
            <person name="Stielow B."/>
            <person name="Teixiera M."/>
            <person name="Abouelleil A."/>
            <person name="Chapman S.B."/>
            <person name="Priest M."/>
            <person name="Young S.K."/>
            <person name="Wortman J."/>
            <person name="Nusbaum C."/>
            <person name="Birren B."/>
        </authorList>
    </citation>
    <scope>NUCLEOTIDE SEQUENCE [LARGE SCALE GENOMIC DNA]</scope>
    <source>
        <strain evidence="1 2">CBS 102226</strain>
    </source>
</reference>
<proteinExistence type="predicted"/>
<gene>
    <name evidence="1" type="ORF">Z520_06380</name>
</gene>
<keyword evidence="2" id="KW-1185">Reference proteome</keyword>
<dbReference type="Proteomes" id="UP000053411">
    <property type="component" value="Unassembled WGS sequence"/>
</dbReference>
<dbReference type="GeneID" id="27712126"/>
<dbReference type="AlphaFoldDB" id="A0A0D2JVV7"/>
<name>A0A0D2JVV7_9EURO</name>
<sequence>MDIMAIIYYRITLEDGSIYENEAATRMELTRVEGKLKFRRMHLYFDPTGMLALLPDDVRNFQQPKSTHI</sequence>
<evidence type="ECO:0000313" key="2">
    <source>
        <dbReference type="Proteomes" id="UP000053411"/>
    </source>
</evidence>
<evidence type="ECO:0000313" key="1">
    <source>
        <dbReference type="EMBL" id="KIX97602.1"/>
    </source>
</evidence>
<organism evidence="1 2">
    <name type="scientific">Fonsecaea multimorphosa CBS 102226</name>
    <dbReference type="NCBI Taxonomy" id="1442371"/>
    <lineage>
        <taxon>Eukaryota</taxon>
        <taxon>Fungi</taxon>
        <taxon>Dikarya</taxon>
        <taxon>Ascomycota</taxon>
        <taxon>Pezizomycotina</taxon>
        <taxon>Eurotiomycetes</taxon>
        <taxon>Chaetothyriomycetidae</taxon>
        <taxon>Chaetothyriales</taxon>
        <taxon>Herpotrichiellaceae</taxon>
        <taxon>Fonsecaea</taxon>
    </lineage>
</organism>
<protein>
    <submittedName>
        <fullName evidence="1">Uncharacterized protein</fullName>
    </submittedName>
</protein>
<dbReference type="RefSeq" id="XP_016631725.1">
    <property type="nucleotide sequence ID" value="XM_016776880.1"/>
</dbReference>
<dbReference type="VEuPathDB" id="FungiDB:Z520_06380"/>
<accession>A0A0D2JVV7</accession>
<dbReference type="EMBL" id="KN848073">
    <property type="protein sequence ID" value="KIX97602.1"/>
    <property type="molecule type" value="Genomic_DNA"/>
</dbReference>